<evidence type="ECO:0000313" key="2">
    <source>
        <dbReference type="EMBL" id="SDL14990.1"/>
    </source>
</evidence>
<dbReference type="PROSITE" id="PS51257">
    <property type="entry name" value="PROKAR_LIPOPROTEIN"/>
    <property type="match status" value="1"/>
</dbReference>
<dbReference type="Proteomes" id="UP000198901">
    <property type="component" value="Unassembled WGS sequence"/>
</dbReference>
<dbReference type="SMART" id="SM00710">
    <property type="entry name" value="PbH1"/>
    <property type="match status" value="6"/>
</dbReference>
<dbReference type="RefSeq" id="WP_093196532.1">
    <property type="nucleotide sequence ID" value="NZ_FNGS01000001.1"/>
</dbReference>
<organism evidence="2 3">
    <name type="scientific">Siphonobacter aquaeclarae</name>
    <dbReference type="NCBI Taxonomy" id="563176"/>
    <lineage>
        <taxon>Bacteria</taxon>
        <taxon>Pseudomonadati</taxon>
        <taxon>Bacteroidota</taxon>
        <taxon>Cytophagia</taxon>
        <taxon>Cytophagales</taxon>
        <taxon>Cytophagaceae</taxon>
        <taxon>Siphonobacter</taxon>
    </lineage>
</organism>
<dbReference type="SUPFAM" id="SSF51126">
    <property type="entry name" value="Pectin lyase-like"/>
    <property type="match status" value="1"/>
</dbReference>
<keyword evidence="3" id="KW-1185">Reference proteome</keyword>
<dbReference type="EMBL" id="FNGS01000001">
    <property type="protein sequence ID" value="SDL14990.1"/>
    <property type="molecule type" value="Genomic_DNA"/>
</dbReference>
<evidence type="ECO:0000256" key="1">
    <source>
        <dbReference type="SAM" id="SignalP"/>
    </source>
</evidence>
<gene>
    <name evidence="2" type="ORF">SAMN04488090_0156</name>
</gene>
<dbReference type="InterPro" id="IPR012334">
    <property type="entry name" value="Pectin_lyas_fold"/>
</dbReference>
<dbReference type="OrthoDB" id="976933at2"/>
<feature type="chain" id="PRO_5011747367" description="Right handed beta helix region" evidence="1">
    <location>
        <begin position="20"/>
        <end position="666"/>
    </location>
</feature>
<dbReference type="Gene3D" id="2.160.20.10">
    <property type="entry name" value="Single-stranded right-handed beta-helix, Pectin lyase-like"/>
    <property type="match status" value="1"/>
</dbReference>
<dbReference type="STRING" id="563176.SAMN04488090_0156"/>
<protein>
    <recommendedName>
        <fullName evidence="4">Right handed beta helix region</fullName>
    </recommendedName>
</protein>
<name>A0A1G9HPX8_9BACT</name>
<reference evidence="2 3" key="1">
    <citation type="submission" date="2016-10" db="EMBL/GenBank/DDBJ databases">
        <authorList>
            <person name="de Groot N.N."/>
        </authorList>
    </citation>
    <scope>NUCLEOTIDE SEQUENCE [LARGE SCALE GENOMIC DNA]</scope>
    <source>
        <strain evidence="2 3">DSM 21668</strain>
    </source>
</reference>
<dbReference type="InterPro" id="IPR011050">
    <property type="entry name" value="Pectin_lyase_fold/virulence"/>
</dbReference>
<evidence type="ECO:0008006" key="4">
    <source>
        <dbReference type="Google" id="ProtNLM"/>
    </source>
</evidence>
<evidence type="ECO:0000313" key="3">
    <source>
        <dbReference type="Proteomes" id="UP000198901"/>
    </source>
</evidence>
<keyword evidence="1" id="KW-0732">Signal</keyword>
<feature type="signal peptide" evidence="1">
    <location>
        <begin position="1"/>
        <end position="19"/>
    </location>
</feature>
<accession>A0A1G9HPX8</accession>
<dbReference type="AlphaFoldDB" id="A0A1G9HPX8"/>
<sequence>MKKTAAFLCLLALATGCNPPVTPPTNSTGNTTYYVDSQNGSDTNAGTSEGAAWKTFTNVNTITFAAGDKILLKSGGVWTGQLHPLGNGGTDNPITLGSYGTGSKPLISAGGITGAAVYLKNQQNWVIENLEITNTAASRSDVYRWGIQVENNGGGTLSNIIIRNNYVHHVTGSFKWVTGYIDPHLNGGIAVNVTGSAGTDKFDYVVIEGNTVSNSGRTGIVVWDNVWNGSNFASTRVKVRQNTVEYIDSDGILTFGCNGALLEYNVANTCGNYAESGQFNGSCAIWSTRGSDCISQYNEAYNTKALLDNVDGQGFDIDMDATNCIVQYNYSHDNEGGFILLIDARTQPGVYVGTSGAVVRYNISQNDKTRIINFAGGIAPNSAVYNNTFYIGSGLATNIIEHSWDMDMTQPFSFRNNIVYNLGSGGYQIPGPNGTFDYNLFYGNHPATEPADAHKLTSNPLLANPGSGGTGRSTVAGYLLGSGSPAAGSGKVIANNGGLDYFGNTITAGYYPSRGAHQVAGGPAGTTPETVTDPLDNFSLVSSRSTNIQLDASNPAYFGGDNSRVTRSSGSIGYITYNLSNLTSFSADIHEFSTDLSKVKYYASADGTTWTLLSSSYTAPVLIANGWSKTTFSGAVPAGNHYLKIELSDASSWGTQIGKVTITHLN</sequence>
<proteinExistence type="predicted"/>
<dbReference type="InterPro" id="IPR006626">
    <property type="entry name" value="PbH1"/>
</dbReference>